<organism evidence="1 2">
    <name type="scientific">Streptomyces canus</name>
    <dbReference type="NCBI Taxonomy" id="58343"/>
    <lineage>
        <taxon>Bacteria</taxon>
        <taxon>Bacillati</taxon>
        <taxon>Actinomycetota</taxon>
        <taxon>Actinomycetes</taxon>
        <taxon>Kitasatosporales</taxon>
        <taxon>Streptomycetaceae</taxon>
        <taxon>Streptomyces</taxon>
        <taxon>Streptomyces aurantiacus group</taxon>
    </lineage>
</organism>
<sequence>MLGVEVAVGYALAYLGQKLRRAGRHADGEVDRAVDVGMERVHALVSRALGDDDALRRAETAGEAGEISQEARERVTLALAEAVEGDPELATALHQAVEAVQAAFAASEAAHTGDRIAITGGVTFHADGGVAAVRMGNVTVNPPVPGPSQG</sequence>
<dbReference type="EMBL" id="LMWU01000068">
    <property type="protein sequence ID" value="KUN57754.1"/>
    <property type="molecule type" value="Genomic_DNA"/>
</dbReference>
<evidence type="ECO:0000313" key="1">
    <source>
        <dbReference type="EMBL" id="KUN57754.1"/>
    </source>
</evidence>
<reference evidence="1 2" key="1">
    <citation type="submission" date="2015-10" db="EMBL/GenBank/DDBJ databases">
        <title>Draft genome sequence of Streptomyces canus DSM 40017, type strain for the species Streptomyces canus.</title>
        <authorList>
            <person name="Ruckert C."/>
            <person name="Winkler A."/>
            <person name="Kalinowski J."/>
            <person name="Kampfer P."/>
            <person name="Glaeser S."/>
        </authorList>
    </citation>
    <scope>NUCLEOTIDE SEQUENCE [LARGE SCALE GENOMIC DNA]</scope>
    <source>
        <strain evidence="1 2">DSM 40017</strain>
    </source>
</reference>
<evidence type="ECO:0008006" key="3">
    <source>
        <dbReference type="Google" id="ProtNLM"/>
    </source>
</evidence>
<evidence type="ECO:0000313" key="2">
    <source>
        <dbReference type="Proteomes" id="UP000053669"/>
    </source>
</evidence>
<dbReference type="Proteomes" id="UP000053669">
    <property type="component" value="Unassembled WGS sequence"/>
</dbReference>
<gene>
    <name evidence="1" type="ORF">AQJ46_45900</name>
</gene>
<dbReference type="AlphaFoldDB" id="A0A101RLH8"/>
<dbReference type="RefSeq" id="WP_059211314.1">
    <property type="nucleotide sequence ID" value="NZ_KQ948679.1"/>
</dbReference>
<name>A0A101RLH8_9ACTN</name>
<comment type="caution">
    <text evidence="1">The sequence shown here is derived from an EMBL/GenBank/DDBJ whole genome shotgun (WGS) entry which is preliminary data.</text>
</comment>
<accession>A0A101RLH8</accession>
<proteinExistence type="predicted"/>
<protein>
    <recommendedName>
        <fullName evidence="3">Chromosome partitioning protein</fullName>
    </recommendedName>
</protein>